<evidence type="ECO:0000256" key="6">
    <source>
        <dbReference type="ARBA" id="ARBA00022692"/>
    </source>
</evidence>
<feature type="domain" description="PapC N-terminal" evidence="13">
    <location>
        <begin position="44"/>
        <end position="205"/>
    </location>
</feature>
<dbReference type="Pfam" id="PF13954">
    <property type="entry name" value="PapC_N"/>
    <property type="match status" value="1"/>
</dbReference>
<dbReference type="PANTHER" id="PTHR30451">
    <property type="entry name" value="OUTER MEMBRANE USHER PROTEIN"/>
    <property type="match status" value="1"/>
</dbReference>
<dbReference type="Gene3D" id="2.60.40.3110">
    <property type="match status" value="1"/>
</dbReference>
<comment type="caution">
    <text evidence="14">The sequence shown here is derived from an EMBL/GenBank/DDBJ whole genome shotgun (WGS) entry which is preliminary data.</text>
</comment>
<dbReference type="Proteomes" id="UP000237025">
    <property type="component" value="Unassembled WGS sequence"/>
</dbReference>
<dbReference type="InterPro" id="IPR025949">
    <property type="entry name" value="PapC-like_C"/>
</dbReference>
<evidence type="ECO:0000259" key="12">
    <source>
        <dbReference type="Pfam" id="PF13953"/>
    </source>
</evidence>
<evidence type="ECO:0000313" key="15">
    <source>
        <dbReference type="Proteomes" id="UP000237025"/>
    </source>
</evidence>
<organism evidence="14 15">
    <name type="scientific">Lelliottia aquatilis</name>
    <dbReference type="NCBI Taxonomy" id="2080838"/>
    <lineage>
        <taxon>Bacteria</taxon>
        <taxon>Pseudomonadati</taxon>
        <taxon>Pseudomonadota</taxon>
        <taxon>Gammaproteobacteria</taxon>
        <taxon>Enterobacterales</taxon>
        <taxon>Enterobacteriaceae</taxon>
        <taxon>Lelliottia</taxon>
    </lineage>
</organism>
<dbReference type="InterPro" id="IPR000015">
    <property type="entry name" value="Fimb_usher"/>
</dbReference>
<feature type="signal peptide" evidence="11">
    <location>
        <begin position="1"/>
        <end position="40"/>
    </location>
</feature>
<dbReference type="InterPro" id="IPR025885">
    <property type="entry name" value="PapC_N"/>
</dbReference>
<keyword evidence="9 10" id="KW-0998">Cell outer membrane</keyword>
<comment type="similarity">
    <text evidence="2 10">Belongs to the fimbrial export usher family.</text>
</comment>
<protein>
    <submittedName>
        <fullName evidence="14">Fimbrial assembly protein</fullName>
    </submittedName>
</protein>
<dbReference type="PANTHER" id="PTHR30451:SF21">
    <property type="entry name" value="FIMBRIAL USHER DOMAIN-CONTAINING PROTEIN YDET-RELATED"/>
    <property type="match status" value="1"/>
</dbReference>
<dbReference type="InterPro" id="IPR037224">
    <property type="entry name" value="PapC_N_sf"/>
</dbReference>
<dbReference type="Gene3D" id="3.10.20.410">
    <property type="match status" value="1"/>
</dbReference>
<keyword evidence="6 10" id="KW-0812">Transmembrane</keyword>
<keyword evidence="4" id="KW-1134">Transmembrane beta strand</keyword>
<dbReference type="Gene3D" id="2.60.40.2610">
    <property type="entry name" value="Outer membrane usher protein FimD, plug domain"/>
    <property type="match status" value="1"/>
</dbReference>
<evidence type="ECO:0000256" key="8">
    <source>
        <dbReference type="ARBA" id="ARBA00023136"/>
    </source>
</evidence>
<gene>
    <name evidence="14" type="ORF">C3712_11625</name>
</gene>
<evidence type="ECO:0000256" key="2">
    <source>
        <dbReference type="ARBA" id="ARBA00008064"/>
    </source>
</evidence>
<dbReference type="Pfam" id="PF00577">
    <property type="entry name" value="Usher"/>
    <property type="match status" value="1"/>
</dbReference>
<keyword evidence="7 11" id="KW-0732">Signal</keyword>
<evidence type="ECO:0000256" key="10">
    <source>
        <dbReference type="RuleBase" id="RU003884"/>
    </source>
</evidence>
<name>A0ABX5A2E3_9ENTR</name>
<evidence type="ECO:0000256" key="11">
    <source>
        <dbReference type="SAM" id="SignalP"/>
    </source>
</evidence>
<evidence type="ECO:0000256" key="4">
    <source>
        <dbReference type="ARBA" id="ARBA00022452"/>
    </source>
</evidence>
<reference evidence="14 15" key="1">
    <citation type="submission" date="2018-02" db="EMBL/GenBank/DDBJ databases">
        <title>Lelliotia aquatilis sp. nov., isolated from drinking water.</title>
        <authorList>
            <person name="Kaempfer P."/>
            <person name="Glaeser S."/>
            <person name="Exner M."/>
            <person name="Doijad S."/>
            <person name="Chakraborty T."/>
        </authorList>
    </citation>
    <scope>NUCLEOTIDE SEQUENCE [LARGE SCALE GENOMIC DNA]</scope>
    <source>
        <strain evidence="14 15">6331-17</strain>
    </source>
</reference>
<dbReference type="SUPFAM" id="SSF141729">
    <property type="entry name" value="FimD N-terminal domain-like"/>
    <property type="match status" value="1"/>
</dbReference>
<dbReference type="Gene3D" id="2.60.40.2070">
    <property type="match status" value="1"/>
</dbReference>
<dbReference type="PROSITE" id="PS01151">
    <property type="entry name" value="FIMBRIAL_USHER"/>
    <property type="match status" value="1"/>
</dbReference>
<proteinExistence type="inferred from homology"/>
<accession>A0ABX5A2E3</accession>
<keyword evidence="8 10" id="KW-0472">Membrane</keyword>
<comment type="subcellular location">
    <subcellularLocation>
        <location evidence="1 10">Cell outer membrane</location>
        <topology evidence="1 10">Multi-pass membrane protein</topology>
    </subcellularLocation>
</comment>
<dbReference type="EMBL" id="PQVW01000007">
    <property type="protein sequence ID" value="POZ22804.1"/>
    <property type="molecule type" value="Genomic_DNA"/>
</dbReference>
<evidence type="ECO:0000256" key="7">
    <source>
        <dbReference type="ARBA" id="ARBA00022729"/>
    </source>
</evidence>
<evidence type="ECO:0000256" key="9">
    <source>
        <dbReference type="ARBA" id="ARBA00023237"/>
    </source>
</evidence>
<dbReference type="InterPro" id="IPR042186">
    <property type="entry name" value="FimD_plug_dom"/>
</dbReference>
<dbReference type="InterPro" id="IPR018030">
    <property type="entry name" value="Fimbrial_membr_usher_CS"/>
</dbReference>
<feature type="domain" description="PapC-like C-terminal" evidence="12">
    <location>
        <begin position="782"/>
        <end position="851"/>
    </location>
</feature>
<evidence type="ECO:0000259" key="13">
    <source>
        <dbReference type="Pfam" id="PF13954"/>
    </source>
</evidence>
<evidence type="ECO:0000256" key="3">
    <source>
        <dbReference type="ARBA" id="ARBA00022448"/>
    </source>
</evidence>
<evidence type="ECO:0000313" key="14">
    <source>
        <dbReference type="EMBL" id="POZ22804.1"/>
    </source>
</evidence>
<evidence type="ECO:0000256" key="1">
    <source>
        <dbReference type="ARBA" id="ARBA00004571"/>
    </source>
</evidence>
<keyword evidence="15" id="KW-1185">Reference proteome</keyword>
<evidence type="ECO:0000256" key="5">
    <source>
        <dbReference type="ARBA" id="ARBA00022558"/>
    </source>
</evidence>
<keyword evidence="5 10" id="KW-1029">Fimbrium biogenesis</keyword>
<sequence>MNNKQWNRNTAHKLTRDSVMHRYVLSSTLSLLLCSPQSFADAGFNPAFIEQSDSGDTVADLSAFSKSSGGQLPGKYLVDINVNNETVDHQEITFYADDSGADKNDTGLLPCLTLEQLKKYGVKVDAIPALSQHSAGTKKEAVTDAAECVNFLQAIPSSSAAFEFDKQRLELSFPQAMLSQAVRGYVDPVLWDDGIPAYLLDYNFTGANGTNENNGTTTHDDSYYLSLRNGLNLGPWRLRNYSTWSDSNGERQWQNINTYLQRSIISLQSQLTLGDGYSSGDVFDSVQYRGAQLASDDSMLPNSMQGFAPIVRGIAKTNAQITISQNAYTIYQSYVAPGAFEITDLYASSGSGDLTVDIKEEDGSTQHFVQPYASVPLLQREGHLKYSVTAGQYRSGYGSENPDFGQLSLIRGLSGGMTVYGGVQASDKYQALALGMGKNIGDWGAVSIDVTQAKTQLPGDVEQTGQSYRFLYAKSFSDTETDFRLLGYRYSTSGFYTLQESVDLNAEDTDSNDFEINSHKRSQVEGSVNQSLPEGWGSFYFSGSVQDYWGTSGTEQTLQLGYNNNLLGASYSVTLSDNFTPDEPSDRQVSFSVSIPLDRWVKGAWATYNLNTSTRSSTQHQAGINGITDDDKLNYSVSQNIASQNQGGNGNANLNYKGRYGSSNLGYSYSDNSKRWNYGLEGGVVVHSQGVTLSQPLGDTIALVAAPGADDVKVLNNSGVDTDSRGYAIVPFTSPYRRNRVGLDTTTLGPNVDLDESAKDVIPTRGAVVRADFNPHVGYRVMMNLTQADGNAVPFGTTVSLLTEDRKNAPDAGIVGEMGATYLSGLPEEGQLIAQWGKAPDQQCQVHYQLTGQDMKISLPTIAGRCLPVRG</sequence>
<dbReference type="Pfam" id="PF13953">
    <property type="entry name" value="PapC_C"/>
    <property type="match status" value="1"/>
</dbReference>
<feature type="chain" id="PRO_5047466342" evidence="11">
    <location>
        <begin position="41"/>
        <end position="871"/>
    </location>
</feature>
<keyword evidence="3 10" id="KW-0813">Transport</keyword>
<dbReference type="InterPro" id="IPR043142">
    <property type="entry name" value="PapC-like_C_sf"/>
</dbReference>